<dbReference type="EMBL" id="CP087164">
    <property type="protein sequence ID" value="UGS37238.1"/>
    <property type="molecule type" value="Genomic_DNA"/>
</dbReference>
<name>A0A9E6Y062_9ACTN</name>
<dbReference type="KEGG" id="sbae:DSM104329_03653"/>
<evidence type="ECO:0000313" key="3">
    <source>
        <dbReference type="Proteomes" id="UP001162834"/>
    </source>
</evidence>
<accession>A0A9E6Y062</accession>
<dbReference type="PANTHER" id="PTHR12788">
    <property type="entry name" value="PROTEIN-TYROSINE SULFOTRANSFERASE 2"/>
    <property type="match status" value="1"/>
</dbReference>
<dbReference type="Proteomes" id="UP001162834">
    <property type="component" value="Chromosome"/>
</dbReference>
<keyword evidence="1" id="KW-0808">Transferase</keyword>
<evidence type="ECO:0000313" key="2">
    <source>
        <dbReference type="EMBL" id="UGS37238.1"/>
    </source>
</evidence>
<protein>
    <recommendedName>
        <fullName evidence="4">Sulfotransferase family protein</fullName>
    </recommendedName>
</protein>
<evidence type="ECO:0000256" key="1">
    <source>
        <dbReference type="ARBA" id="ARBA00022679"/>
    </source>
</evidence>
<dbReference type="Pfam" id="PF13469">
    <property type="entry name" value="Sulfotransfer_3"/>
    <property type="match status" value="1"/>
</dbReference>
<sequence length="318" mass="36443">MLDNHPDLAVPAETNLVFPLWRFRVRYGDLRDAANRRRIGEWIFLTQGFGGQRIRARRDPVEAIERIVAAPPTLGSILATCFEMYAEMHGKPRWGDKRPGYAGQIDTMFALFPDAQFINLVRDPRAAVASQMPLGWAAEDTALAHSLANWETAVARVDAMAPRLRPDQLLDVRYEDLVRDPATELERICAFAGLRGGDAVAHMISAERRGTFREGWHERLNEPISTAPIDSWRERLRPGDVALVEQATCRWFGRFGYRPLPGLTAAADPVQMARLDEQRRRRRRKWRRHRIDELKRRYVLYRRPVAAEPRAAGRGPHP</sequence>
<reference evidence="2" key="1">
    <citation type="journal article" date="2022" name="Int. J. Syst. Evol. Microbiol.">
        <title>Pseudomonas aegrilactucae sp. nov. and Pseudomonas morbosilactucae sp. nov., pathogens causing bacterial rot of lettuce in Japan.</title>
        <authorList>
            <person name="Sawada H."/>
            <person name="Fujikawa T."/>
            <person name="Satou M."/>
        </authorList>
    </citation>
    <scope>NUCLEOTIDE SEQUENCE</scope>
    <source>
        <strain evidence="2">0166_1</strain>
    </source>
</reference>
<keyword evidence="3" id="KW-1185">Reference proteome</keyword>
<evidence type="ECO:0008006" key="4">
    <source>
        <dbReference type="Google" id="ProtNLM"/>
    </source>
</evidence>
<dbReference type="RefSeq" id="WP_259311295.1">
    <property type="nucleotide sequence ID" value="NZ_CP087164.1"/>
</dbReference>
<dbReference type="GO" id="GO:0008476">
    <property type="term" value="F:protein-tyrosine sulfotransferase activity"/>
    <property type="evidence" value="ECO:0007669"/>
    <property type="project" value="InterPro"/>
</dbReference>
<organism evidence="2 3">
    <name type="scientific">Capillimicrobium parvum</name>
    <dbReference type="NCBI Taxonomy" id="2884022"/>
    <lineage>
        <taxon>Bacteria</taxon>
        <taxon>Bacillati</taxon>
        <taxon>Actinomycetota</taxon>
        <taxon>Thermoleophilia</taxon>
        <taxon>Solirubrobacterales</taxon>
        <taxon>Capillimicrobiaceae</taxon>
        <taxon>Capillimicrobium</taxon>
    </lineage>
</organism>
<dbReference type="Gene3D" id="3.40.50.300">
    <property type="entry name" value="P-loop containing nucleotide triphosphate hydrolases"/>
    <property type="match status" value="1"/>
</dbReference>
<dbReference type="InterPro" id="IPR026634">
    <property type="entry name" value="TPST-like"/>
</dbReference>
<dbReference type="InterPro" id="IPR027417">
    <property type="entry name" value="P-loop_NTPase"/>
</dbReference>
<dbReference type="AlphaFoldDB" id="A0A9E6Y062"/>
<dbReference type="SUPFAM" id="SSF52540">
    <property type="entry name" value="P-loop containing nucleoside triphosphate hydrolases"/>
    <property type="match status" value="1"/>
</dbReference>
<proteinExistence type="predicted"/>
<dbReference type="PANTHER" id="PTHR12788:SF10">
    <property type="entry name" value="PROTEIN-TYROSINE SULFOTRANSFERASE"/>
    <property type="match status" value="1"/>
</dbReference>
<gene>
    <name evidence="2" type="ORF">DSM104329_03653</name>
</gene>